<evidence type="ECO:0000313" key="3">
    <source>
        <dbReference type="Proteomes" id="UP000237684"/>
    </source>
</evidence>
<dbReference type="InParanoid" id="A0A2S8SWQ1"/>
<sequence length="141" mass="15576">MNNFIPANQLLGQVLNSADEDDTSMDEPTNAPSRDGLGAQELVIHEKVVEKIRTIFDPEIPVNIYELGLIYDIAVNHLGEVYVRMTLTSPACPVAGTLPIEVETKIASIPEVSDCTVELVWEPTYSMEMMSEIARLQLGLM</sequence>
<dbReference type="Pfam" id="PF01883">
    <property type="entry name" value="FeS_assembly_P"/>
    <property type="match status" value="1"/>
</dbReference>
<dbReference type="InterPro" id="IPR034904">
    <property type="entry name" value="FSCA_dom_sf"/>
</dbReference>
<dbReference type="PANTHER" id="PTHR42831:SF1">
    <property type="entry name" value="FE-S PROTEIN MATURATION AUXILIARY FACTOR YITW"/>
    <property type="match status" value="1"/>
</dbReference>
<evidence type="ECO:0000259" key="1">
    <source>
        <dbReference type="Pfam" id="PF01883"/>
    </source>
</evidence>
<accession>A0A2S8SWQ1</accession>
<protein>
    <submittedName>
        <fullName evidence="2">FeS assembly SUF system protein</fullName>
    </submittedName>
</protein>
<organism evidence="2 3">
    <name type="scientific">Abditibacterium utsteinense</name>
    <dbReference type="NCBI Taxonomy" id="1960156"/>
    <lineage>
        <taxon>Bacteria</taxon>
        <taxon>Pseudomonadati</taxon>
        <taxon>Abditibacteriota</taxon>
        <taxon>Abditibacteriia</taxon>
        <taxon>Abditibacteriales</taxon>
        <taxon>Abditibacteriaceae</taxon>
        <taxon>Abditibacterium</taxon>
    </lineage>
</organism>
<dbReference type="PANTHER" id="PTHR42831">
    <property type="entry name" value="FE-S PROTEIN MATURATION AUXILIARY FACTOR YITW"/>
    <property type="match status" value="1"/>
</dbReference>
<dbReference type="EMBL" id="NIGF01000002">
    <property type="protein sequence ID" value="PQV65228.1"/>
    <property type="molecule type" value="Genomic_DNA"/>
</dbReference>
<dbReference type="Gene3D" id="3.30.300.130">
    <property type="entry name" value="Fe-S cluster assembly (FSCA)"/>
    <property type="match status" value="1"/>
</dbReference>
<feature type="domain" description="MIP18 family-like" evidence="1">
    <location>
        <begin position="46"/>
        <end position="118"/>
    </location>
</feature>
<evidence type="ECO:0000313" key="2">
    <source>
        <dbReference type="EMBL" id="PQV65228.1"/>
    </source>
</evidence>
<dbReference type="AlphaFoldDB" id="A0A2S8SWQ1"/>
<gene>
    <name evidence="2" type="ORF">B1R32_102237</name>
</gene>
<dbReference type="SUPFAM" id="SSF117916">
    <property type="entry name" value="Fe-S cluster assembly (FSCA) domain-like"/>
    <property type="match status" value="1"/>
</dbReference>
<dbReference type="InterPro" id="IPR052339">
    <property type="entry name" value="Fe-S_Maturation_MIP18"/>
</dbReference>
<dbReference type="InterPro" id="IPR002744">
    <property type="entry name" value="MIP18-like"/>
</dbReference>
<dbReference type="Proteomes" id="UP000237684">
    <property type="component" value="Unassembled WGS sequence"/>
</dbReference>
<name>A0A2S8SWQ1_9BACT</name>
<dbReference type="FunCoup" id="A0A2S8SWQ1">
    <property type="interactions" value="126"/>
</dbReference>
<reference evidence="2 3" key="1">
    <citation type="journal article" date="2018" name="Syst. Appl. Microbiol.">
        <title>Abditibacterium utsteinense sp. nov., the first cultivated member of candidate phylum FBP, isolated from ice-free Antarctic soil samples.</title>
        <authorList>
            <person name="Tahon G."/>
            <person name="Tytgat B."/>
            <person name="Lebbe L."/>
            <person name="Carlier A."/>
            <person name="Willems A."/>
        </authorList>
    </citation>
    <scope>NUCLEOTIDE SEQUENCE [LARGE SCALE GENOMIC DNA]</scope>
    <source>
        <strain evidence="2 3">LMG 29911</strain>
    </source>
</reference>
<comment type="caution">
    <text evidence="2">The sequence shown here is derived from an EMBL/GenBank/DDBJ whole genome shotgun (WGS) entry which is preliminary data.</text>
</comment>
<proteinExistence type="predicted"/>
<keyword evidence="3" id="KW-1185">Reference proteome</keyword>